<dbReference type="EMBL" id="SMYL01000009">
    <property type="protein sequence ID" value="TDK63462.1"/>
    <property type="molecule type" value="Genomic_DNA"/>
</dbReference>
<dbReference type="InterPro" id="IPR000182">
    <property type="entry name" value="GNAT_dom"/>
</dbReference>
<dbReference type="AlphaFoldDB" id="A0A4R5VYB6"/>
<protein>
    <submittedName>
        <fullName evidence="4">GNAT family N-acetyltransferase</fullName>
    </submittedName>
</protein>
<dbReference type="InterPro" id="IPR016181">
    <property type="entry name" value="Acyl_CoA_acyltransferase"/>
</dbReference>
<proteinExistence type="predicted"/>
<dbReference type="Proteomes" id="UP000294829">
    <property type="component" value="Unassembled WGS sequence"/>
</dbReference>
<comment type="caution">
    <text evidence="4">The sequence shown here is derived from an EMBL/GenBank/DDBJ whole genome shotgun (WGS) entry which is preliminary data.</text>
</comment>
<dbReference type="PROSITE" id="PS51186">
    <property type="entry name" value="GNAT"/>
    <property type="match status" value="1"/>
</dbReference>
<dbReference type="PANTHER" id="PTHR10545:SF29">
    <property type="entry name" value="GH14572P-RELATED"/>
    <property type="match status" value="1"/>
</dbReference>
<keyword evidence="5" id="KW-1185">Reference proteome</keyword>
<gene>
    <name evidence="4" type="ORF">E2I14_14720</name>
</gene>
<dbReference type="GO" id="GO:0008080">
    <property type="term" value="F:N-acetyltransferase activity"/>
    <property type="evidence" value="ECO:0007669"/>
    <property type="project" value="TreeGrafter"/>
</dbReference>
<accession>A0A4R5VYB6</accession>
<evidence type="ECO:0000313" key="5">
    <source>
        <dbReference type="Proteomes" id="UP000294829"/>
    </source>
</evidence>
<dbReference type="OrthoDB" id="9799601at2"/>
<organism evidence="4 5">
    <name type="scientific">Sapientia aquatica</name>
    <dbReference type="NCBI Taxonomy" id="1549640"/>
    <lineage>
        <taxon>Bacteria</taxon>
        <taxon>Pseudomonadati</taxon>
        <taxon>Pseudomonadota</taxon>
        <taxon>Betaproteobacteria</taxon>
        <taxon>Burkholderiales</taxon>
        <taxon>Oxalobacteraceae</taxon>
        <taxon>Sapientia</taxon>
    </lineage>
</organism>
<evidence type="ECO:0000256" key="2">
    <source>
        <dbReference type="ARBA" id="ARBA00023315"/>
    </source>
</evidence>
<evidence type="ECO:0000256" key="1">
    <source>
        <dbReference type="ARBA" id="ARBA00022679"/>
    </source>
</evidence>
<sequence length="162" mass="17749">MLTIIEADLSAQKHADALITLLDHYANDPMGGASPLSEHVKTNLIAELIKRPTAHVVLAFDGEIPAGLIISFEGFSTFACQPLLNLHDVVVHSNYRGQGLFRKMLQVLESIAERLGCCKLTMEILEGNHTALVAYKANGFAGYELDPEMGKAIFWQKKLKSA</sequence>
<evidence type="ECO:0000259" key="3">
    <source>
        <dbReference type="PROSITE" id="PS51186"/>
    </source>
</evidence>
<name>A0A4R5VYB6_9BURK</name>
<feature type="domain" description="N-acetyltransferase" evidence="3">
    <location>
        <begin position="2"/>
        <end position="160"/>
    </location>
</feature>
<dbReference type="SUPFAM" id="SSF55729">
    <property type="entry name" value="Acyl-CoA N-acyltransferases (Nat)"/>
    <property type="match status" value="1"/>
</dbReference>
<evidence type="ECO:0000313" key="4">
    <source>
        <dbReference type="EMBL" id="TDK63462.1"/>
    </source>
</evidence>
<reference evidence="4 5" key="1">
    <citation type="submission" date="2019-03" db="EMBL/GenBank/DDBJ databases">
        <title>Sapientia aquatica gen. nov., sp. nov., isolated from a crater lake.</title>
        <authorList>
            <person name="Felfoldi T."/>
            <person name="Szabo A."/>
            <person name="Toth E."/>
            <person name="Schumann P."/>
            <person name="Keki Z."/>
            <person name="Marialigeti K."/>
            <person name="Mathe I."/>
        </authorList>
    </citation>
    <scope>NUCLEOTIDE SEQUENCE [LARGE SCALE GENOMIC DNA]</scope>
    <source>
        <strain evidence="4 5">SA-152</strain>
    </source>
</reference>
<dbReference type="Pfam" id="PF00583">
    <property type="entry name" value="Acetyltransf_1"/>
    <property type="match status" value="1"/>
</dbReference>
<keyword evidence="2" id="KW-0012">Acyltransferase</keyword>
<dbReference type="InterPro" id="IPR051016">
    <property type="entry name" value="Diverse_Substrate_AcTransf"/>
</dbReference>
<keyword evidence="1 4" id="KW-0808">Transferase</keyword>
<dbReference type="Gene3D" id="3.40.630.30">
    <property type="match status" value="1"/>
</dbReference>
<dbReference type="PANTHER" id="PTHR10545">
    <property type="entry name" value="DIAMINE N-ACETYLTRANSFERASE"/>
    <property type="match status" value="1"/>
</dbReference>
<dbReference type="RefSeq" id="WP_133329880.1">
    <property type="nucleotide sequence ID" value="NZ_SMYL01000009.1"/>
</dbReference>
<dbReference type="CDD" id="cd04301">
    <property type="entry name" value="NAT_SF"/>
    <property type="match status" value="1"/>
</dbReference>